<accession>A0AB37UMA0</accession>
<evidence type="ECO:0000259" key="1">
    <source>
        <dbReference type="Pfam" id="PF00905"/>
    </source>
</evidence>
<dbReference type="InterPro" id="IPR001460">
    <property type="entry name" value="PCN-bd_Tpept"/>
</dbReference>
<dbReference type="RefSeq" id="WP_106170329.1">
    <property type="nucleotide sequence ID" value="NZ_JAVKZF010000007.1"/>
</dbReference>
<dbReference type="Pfam" id="PF00905">
    <property type="entry name" value="Transpeptidase"/>
    <property type="match status" value="1"/>
</dbReference>
<sequence>MRGKTGWGWDFTPQVGWYVGYLERGDRVYFFALSMDINKPEDAKARIAITKNILRSVGLL</sequence>
<feature type="domain" description="Penicillin-binding protein transpeptidase" evidence="1">
    <location>
        <begin position="1"/>
        <end position="54"/>
    </location>
</feature>
<keyword evidence="3" id="KW-1185">Reference proteome</keyword>
<organism evidence="2 3">
    <name type="scientific">Chroococcidiopsis cubana SAG 39.79</name>
    <dbReference type="NCBI Taxonomy" id="388085"/>
    <lineage>
        <taxon>Bacteria</taxon>
        <taxon>Bacillati</taxon>
        <taxon>Cyanobacteriota</taxon>
        <taxon>Cyanophyceae</taxon>
        <taxon>Chroococcidiopsidales</taxon>
        <taxon>Chroococcidiopsidaceae</taxon>
        <taxon>Chroococcidiopsis</taxon>
    </lineage>
</organism>
<evidence type="ECO:0000313" key="3">
    <source>
        <dbReference type="Proteomes" id="UP000282574"/>
    </source>
</evidence>
<evidence type="ECO:0000313" key="2">
    <source>
        <dbReference type="EMBL" id="RUT12542.1"/>
    </source>
</evidence>
<dbReference type="EMBL" id="RSCK01000013">
    <property type="protein sequence ID" value="RUT12542.1"/>
    <property type="molecule type" value="Genomic_DNA"/>
</dbReference>
<dbReference type="Gene3D" id="3.40.710.10">
    <property type="entry name" value="DD-peptidase/beta-lactamase superfamily"/>
    <property type="match status" value="1"/>
</dbReference>
<dbReference type="Proteomes" id="UP000282574">
    <property type="component" value="Unassembled WGS sequence"/>
</dbReference>
<dbReference type="GO" id="GO:0008658">
    <property type="term" value="F:penicillin binding"/>
    <property type="evidence" value="ECO:0007669"/>
    <property type="project" value="InterPro"/>
</dbReference>
<name>A0AB37UMA0_9CYAN</name>
<gene>
    <name evidence="2" type="ORF">DSM107010_21340</name>
</gene>
<comment type="caution">
    <text evidence="2">The sequence shown here is derived from an EMBL/GenBank/DDBJ whole genome shotgun (WGS) entry which is preliminary data.</text>
</comment>
<proteinExistence type="predicted"/>
<protein>
    <recommendedName>
        <fullName evidence="1">Penicillin-binding protein transpeptidase domain-containing protein</fullName>
    </recommendedName>
</protein>
<dbReference type="InterPro" id="IPR012338">
    <property type="entry name" value="Beta-lactam/transpept-like"/>
</dbReference>
<reference evidence="2 3" key="1">
    <citation type="journal article" date="2019" name="Genome Biol. Evol.">
        <title>Day and night: Metabolic profiles and evolutionary relationships of six axenic non-marine cyanobacteria.</title>
        <authorList>
            <person name="Will S.E."/>
            <person name="Henke P."/>
            <person name="Boedeker C."/>
            <person name="Huang S."/>
            <person name="Brinkmann H."/>
            <person name="Rohde M."/>
            <person name="Jarek M."/>
            <person name="Friedl T."/>
            <person name="Seufert S."/>
            <person name="Schumacher M."/>
            <person name="Overmann J."/>
            <person name="Neumann-Schaal M."/>
            <person name="Petersen J."/>
        </authorList>
    </citation>
    <scope>NUCLEOTIDE SEQUENCE [LARGE SCALE GENOMIC DNA]</scope>
    <source>
        <strain evidence="2 3">SAG 39.79</strain>
    </source>
</reference>
<dbReference type="AlphaFoldDB" id="A0AB37UMA0"/>
<dbReference type="SUPFAM" id="SSF56601">
    <property type="entry name" value="beta-lactamase/transpeptidase-like"/>
    <property type="match status" value="1"/>
</dbReference>